<reference evidence="8 9" key="1">
    <citation type="submission" date="2024-10" db="EMBL/GenBank/DDBJ databases">
        <title>Updated reference genomes for cyclostephanoid diatoms.</title>
        <authorList>
            <person name="Roberts W.R."/>
            <person name="Alverson A.J."/>
        </authorList>
    </citation>
    <scope>NUCLEOTIDE SEQUENCE [LARGE SCALE GENOMIC DNA]</scope>
    <source>
        <strain evidence="8 9">AJA010-31</strain>
    </source>
</reference>
<dbReference type="AlphaFoldDB" id="A0ABD3PNP7"/>
<dbReference type="Proteomes" id="UP001530400">
    <property type="component" value="Unassembled WGS sequence"/>
</dbReference>
<keyword evidence="9" id="KW-1185">Reference proteome</keyword>
<sequence length="276" mass="30398">MSTALANIASKLPPQFPSNIGLGITALQLFVTATSYSTETNPETRAKYSKFSQANGKDPSATWPSRFAMMVIYTPALLVALAILLAPHALPEAGLPSPSLAAAMCAIHFGKRCLEVMFLHKYSGRTDCATPSMIGVYYALTTLLISFANDASIRFDNDGRTHAKIMVGSTLFTVGLLGNFYHHYLLANLRNAIKTTKYVAPTGGLFEFVATPHYLFELIGWIGVAIVSHQLNVYLVVTSMMSYLGGRSVAQNEFNRRTFNEKDWPRDRKNIVPFIF</sequence>
<dbReference type="PANTHER" id="PTHR10556:SF35">
    <property type="entry name" value="3-OXO-5-ALPHA-STEROID 4-DEHYDROGENASE FAMILY PROTEIN"/>
    <property type="match status" value="1"/>
</dbReference>
<comment type="subcellular location">
    <subcellularLocation>
        <location evidence="1">Membrane</location>
        <topology evidence="1">Multi-pass membrane protein</topology>
    </subcellularLocation>
</comment>
<evidence type="ECO:0000256" key="2">
    <source>
        <dbReference type="ARBA" id="ARBA00007742"/>
    </source>
</evidence>
<comment type="caution">
    <text evidence="8">The sequence shown here is derived from an EMBL/GenBank/DDBJ whole genome shotgun (WGS) entry which is preliminary data.</text>
</comment>
<comment type="similarity">
    <text evidence="2">Belongs to the steroid 5-alpha reductase family.</text>
</comment>
<evidence type="ECO:0000313" key="8">
    <source>
        <dbReference type="EMBL" id="KAL3789773.1"/>
    </source>
</evidence>
<feature type="transmembrane region" description="Helical" evidence="6">
    <location>
        <begin position="67"/>
        <end position="90"/>
    </location>
</feature>
<dbReference type="InterPro" id="IPR001104">
    <property type="entry name" value="3-oxo-5_a-steroid_4-DH_C"/>
</dbReference>
<dbReference type="Pfam" id="PF02544">
    <property type="entry name" value="Steroid_dh"/>
    <property type="match status" value="1"/>
</dbReference>
<gene>
    <name evidence="8" type="ORF">ACHAWO_000244</name>
</gene>
<feature type="transmembrane region" description="Helical" evidence="6">
    <location>
        <begin position="218"/>
        <end position="237"/>
    </location>
</feature>
<dbReference type="PANTHER" id="PTHR10556">
    <property type="entry name" value="3-OXO-5-ALPHA-STEROID 4-DEHYDROGENASE"/>
    <property type="match status" value="1"/>
</dbReference>
<keyword evidence="4 6" id="KW-1133">Transmembrane helix</keyword>
<evidence type="ECO:0000259" key="7">
    <source>
        <dbReference type="Pfam" id="PF02544"/>
    </source>
</evidence>
<organism evidence="8 9">
    <name type="scientific">Cyclotella atomus</name>
    <dbReference type="NCBI Taxonomy" id="382360"/>
    <lineage>
        <taxon>Eukaryota</taxon>
        <taxon>Sar</taxon>
        <taxon>Stramenopiles</taxon>
        <taxon>Ochrophyta</taxon>
        <taxon>Bacillariophyta</taxon>
        <taxon>Coscinodiscophyceae</taxon>
        <taxon>Thalassiosirophycidae</taxon>
        <taxon>Stephanodiscales</taxon>
        <taxon>Stephanodiscaceae</taxon>
        <taxon>Cyclotella</taxon>
    </lineage>
</organism>
<dbReference type="GO" id="GO:0016020">
    <property type="term" value="C:membrane"/>
    <property type="evidence" value="ECO:0007669"/>
    <property type="project" value="UniProtKB-SubCell"/>
</dbReference>
<feature type="domain" description="3-oxo-5-alpha-steroid 4-dehydrogenase C-terminal" evidence="7">
    <location>
        <begin position="153"/>
        <end position="276"/>
    </location>
</feature>
<feature type="transmembrane region" description="Helical" evidence="6">
    <location>
        <begin position="134"/>
        <end position="153"/>
    </location>
</feature>
<evidence type="ECO:0000256" key="3">
    <source>
        <dbReference type="ARBA" id="ARBA00022692"/>
    </source>
</evidence>
<evidence type="ECO:0000256" key="1">
    <source>
        <dbReference type="ARBA" id="ARBA00004141"/>
    </source>
</evidence>
<accession>A0ABD3PNP7</accession>
<keyword evidence="3 6" id="KW-0812">Transmembrane</keyword>
<proteinExistence type="inferred from homology"/>
<dbReference type="InterPro" id="IPR039357">
    <property type="entry name" value="SRD5A/TECR"/>
</dbReference>
<protein>
    <recommendedName>
        <fullName evidence="7">3-oxo-5-alpha-steroid 4-dehydrogenase C-terminal domain-containing protein</fullName>
    </recommendedName>
</protein>
<name>A0ABD3PNP7_9STRA</name>
<keyword evidence="5 6" id="KW-0472">Membrane</keyword>
<dbReference type="PROSITE" id="PS50244">
    <property type="entry name" value="S5A_REDUCTASE"/>
    <property type="match status" value="1"/>
</dbReference>
<evidence type="ECO:0000256" key="4">
    <source>
        <dbReference type="ARBA" id="ARBA00022989"/>
    </source>
</evidence>
<evidence type="ECO:0000313" key="9">
    <source>
        <dbReference type="Proteomes" id="UP001530400"/>
    </source>
</evidence>
<feature type="transmembrane region" description="Helical" evidence="6">
    <location>
        <begin position="165"/>
        <end position="184"/>
    </location>
</feature>
<dbReference type="EMBL" id="JALLPJ020000514">
    <property type="protein sequence ID" value="KAL3789773.1"/>
    <property type="molecule type" value="Genomic_DNA"/>
</dbReference>
<evidence type="ECO:0000256" key="5">
    <source>
        <dbReference type="ARBA" id="ARBA00023136"/>
    </source>
</evidence>
<evidence type="ECO:0000256" key="6">
    <source>
        <dbReference type="SAM" id="Phobius"/>
    </source>
</evidence>